<evidence type="ECO:0000313" key="1">
    <source>
        <dbReference type="EMBL" id="MBB5159150.1"/>
    </source>
</evidence>
<protein>
    <submittedName>
        <fullName evidence="1">Uncharacterized protein</fullName>
    </submittedName>
</protein>
<accession>A0A840QGQ7</accession>
<dbReference type="EMBL" id="JACHIW010000002">
    <property type="protein sequence ID" value="MBB5159150.1"/>
    <property type="molecule type" value="Genomic_DNA"/>
</dbReference>
<organism evidence="1 2">
    <name type="scientific">Saccharopolyspora phatthalungensis</name>
    <dbReference type="NCBI Taxonomy" id="664693"/>
    <lineage>
        <taxon>Bacteria</taxon>
        <taxon>Bacillati</taxon>
        <taxon>Actinomycetota</taxon>
        <taxon>Actinomycetes</taxon>
        <taxon>Pseudonocardiales</taxon>
        <taxon>Pseudonocardiaceae</taxon>
        <taxon>Saccharopolyspora</taxon>
    </lineage>
</organism>
<dbReference type="AlphaFoldDB" id="A0A840QGQ7"/>
<keyword evidence="2" id="KW-1185">Reference proteome</keyword>
<evidence type="ECO:0000313" key="2">
    <source>
        <dbReference type="Proteomes" id="UP000584374"/>
    </source>
</evidence>
<sequence>MKHWRELAYSRALSPQRPQALAQSLEPAEFQRGHMVFAEGDRLYIISPAR</sequence>
<comment type="caution">
    <text evidence="1">The sequence shown here is derived from an EMBL/GenBank/DDBJ whole genome shotgun (WGS) entry which is preliminary data.</text>
</comment>
<dbReference type="Proteomes" id="UP000584374">
    <property type="component" value="Unassembled WGS sequence"/>
</dbReference>
<name>A0A840QGQ7_9PSEU</name>
<gene>
    <name evidence="1" type="ORF">BJ970_006749</name>
</gene>
<reference evidence="1 2" key="1">
    <citation type="submission" date="2020-08" db="EMBL/GenBank/DDBJ databases">
        <title>Sequencing the genomes of 1000 actinobacteria strains.</title>
        <authorList>
            <person name="Klenk H.-P."/>
        </authorList>
    </citation>
    <scope>NUCLEOTIDE SEQUENCE [LARGE SCALE GENOMIC DNA]</scope>
    <source>
        <strain evidence="1 2">DSM 45584</strain>
    </source>
</reference>
<proteinExistence type="predicted"/>